<sequence length="460" mass="50534">MDDVDSGGESSALSDINSDEIESSRFNHRSRSNSRDSTLSILSDVAMSNMSDSPPRNQDVRPAKRRKTGASTYDHATPQSASTAIPPRSPTGSISSDDSRSVPNSPSFAQLPATHPLTTSYLAAQANPDNPDLGDYIQVTKCLWDDCDNPEQGNMDNLVQHLNDVHVVARQKKYFCQWLGCPRKGKDQTSAYALKAHLRSHTKEKPFMCVLPECDRSFTRSDALAKHMRTVHETEALRPSDPVPRGHTGGLPNGTSNGPKRLKLTMGGATNGEKRANGIGDLPPLPTRFTAAQFGIPLDRLDTSGAAEGPDLADAVDMDDLPFTLPVSSDYYPPELWNDMDEFERALPPSQFYKLLKKQISWAEEEADTLRDELTSFRAAAEGLHGDRTNRGTGDEASVDDNRRFDWANTELVLDTMMEAEVSKVESLAGLQRVGVEAGPWDRIREIEPAVRNQIRGLAS</sequence>
<dbReference type="Gene3D" id="3.30.160.60">
    <property type="entry name" value="Classic Zinc Finger"/>
    <property type="match status" value="3"/>
</dbReference>
<organism evidence="10 11">
    <name type="scientific">Cyphellophora attinorum</name>
    <dbReference type="NCBI Taxonomy" id="1664694"/>
    <lineage>
        <taxon>Eukaryota</taxon>
        <taxon>Fungi</taxon>
        <taxon>Dikarya</taxon>
        <taxon>Ascomycota</taxon>
        <taxon>Pezizomycotina</taxon>
        <taxon>Eurotiomycetes</taxon>
        <taxon>Chaetothyriomycetidae</taxon>
        <taxon>Chaetothyriales</taxon>
        <taxon>Cyphellophoraceae</taxon>
        <taxon>Cyphellophora</taxon>
    </lineage>
</organism>
<comment type="caution">
    <text evidence="10">The sequence shown here is derived from an EMBL/GenBank/DDBJ whole genome shotgun (WGS) entry which is preliminary data.</text>
</comment>
<dbReference type="Proteomes" id="UP000038010">
    <property type="component" value="Unassembled WGS sequence"/>
</dbReference>
<keyword evidence="4 7" id="KW-0863">Zinc-finger</keyword>
<evidence type="ECO:0000256" key="8">
    <source>
        <dbReference type="SAM" id="MobiDB-lite"/>
    </source>
</evidence>
<keyword evidence="11" id="KW-1185">Reference proteome</keyword>
<feature type="compositionally biased region" description="Polar residues" evidence="8">
    <location>
        <begin position="90"/>
        <end position="108"/>
    </location>
</feature>
<dbReference type="OrthoDB" id="3214149at2759"/>
<evidence type="ECO:0000313" key="11">
    <source>
        <dbReference type="Proteomes" id="UP000038010"/>
    </source>
</evidence>
<dbReference type="STRING" id="1664694.A0A0N1P3D4"/>
<feature type="region of interest" description="Disordered" evidence="8">
    <location>
        <begin position="233"/>
        <end position="261"/>
    </location>
</feature>
<evidence type="ECO:0000256" key="3">
    <source>
        <dbReference type="ARBA" id="ARBA00022737"/>
    </source>
</evidence>
<dbReference type="GeneID" id="28738339"/>
<gene>
    <name evidence="10" type="ORF">AB675_6187</name>
</gene>
<dbReference type="SUPFAM" id="SSF57667">
    <property type="entry name" value="beta-beta-alpha zinc fingers"/>
    <property type="match status" value="1"/>
</dbReference>
<dbReference type="PANTHER" id="PTHR45718:SF4">
    <property type="entry name" value="TRANSCRIPTIONAL ACTIVATOR CUBITUS INTERRUPTUS"/>
    <property type="match status" value="1"/>
</dbReference>
<dbReference type="FunFam" id="3.30.160.60:FF:000201">
    <property type="entry name" value="C2H2 finger domain protein (Gli3)"/>
    <property type="match status" value="1"/>
</dbReference>
<dbReference type="Pfam" id="PF23561">
    <property type="entry name" value="zf-C2H2_15"/>
    <property type="match status" value="1"/>
</dbReference>
<reference evidence="10 11" key="1">
    <citation type="submission" date="2015-06" db="EMBL/GenBank/DDBJ databases">
        <title>Draft genome of the ant-associated black yeast Phialophora attae CBS 131958.</title>
        <authorList>
            <person name="Moreno L.F."/>
            <person name="Stielow B.J."/>
            <person name="de Hoog S."/>
            <person name="Vicente V.A."/>
            <person name="Weiss V.A."/>
            <person name="de Vries M."/>
            <person name="Cruz L.M."/>
            <person name="Souza E.M."/>
        </authorList>
    </citation>
    <scope>NUCLEOTIDE SEQUENCE [LARGE SCALE GENOMIC DNA]</scope>
    <source>
        <strain evidence="10 11">CBS 131958</strain>
    </source>
</reference>
<dbReference type="GO" id="GO:0005634">
    <property type="term" value="C:nucleus"/>
    <property type="evidence" value="ECO:0007669"/>
    <property type="project" value="UniProtKB-SubCell"/>
</dbReference>
<dbReference type="VEuPathDB" id="FungiDB:AB675_6187"/>
<feature type="region of interest" description="Disordered" evidence="8">
    <location>
        <begin position="1"/>
        <end position="112"/>
    </location>
</feature>
<dbReference type="PANTHER" id="PTHR45718">
    <property type="entry name" value="TRANSCRIPTIONAL ACTIVATOR CUBITUS INTERRUPTUS"/>
    <property type="match status" value="1"/>
</dbReference>
<dbReference type="InterPro" id="IPR013087">
    <property type="entry name" value="Znf_C2H2_type"/>
</dbReference>
<accession>A0A0N1P3D4</accession>
<dbReference type="AlphaFoldDB" id="A0A0N1P3D4"/>
<dbReference type="InterPro" id="IPR056436">
    <property type="entry name" value="Znf-C2H2_ZIC1-5/GLI1-3-like"/>
</dbReference>
<evidence type="ECO:0000256" key="1">
    <source>
        <dbReference type="ARBA" id="ARBA00004123"/>
    </source>
</evidence>
<proteinExistence type="predicted"/>
<dbReference type="Pfam" id="PF00096">
    <property type="entry name" value="zf-C2H2"/>
    <property type="match status" value="1"/>
</dbReference>
<keyword evidence="6" id="KW-0539">Nucleus</keyword>
<evidence type="ECO:0000256" key="6">
    <source>
        <dbReference type="ARBA" id="ARBA00023242"/>
    </source>
</evidence>
<dbReference type="GO" id="GO:0000981">
    <property type="term" value="F:DNA-binding transcription factor activity, RNA polymerase II-specific"/>
    <property type="evidence" value="ECO:0007669"/>
    <property type="project" value="TreeGrafter"/>
</dbReference>
<comment type="subcellular location">
    <subcellularLocation>
        <location evidence="1">Nucleus</location>
    </subcellularLocation>
</comment>
<evidence type="ECO:0000256" key="5">
    <source>
        <dbReference type="ARBA" id="ARBA00022833"/>
    </source>
</evidence>
<evidence type="ECO:0000259" key="9">
    <source>
        <dbReference type="PROSITE" id="PS50157"/>
    </source>
</evidence>
<evidence type="ECO:0000256" key="2">
    <source>
        <dbReference type="ARBA" id="ARBA00022723"/>
    </source>
</evidence>
<keyword evidence="5" id="KW-0862">Zinc</keyword>
<evidence type="ECO:0000256" key="7">
    <source>
        <dbReference type="PROSITE-ProRule" id="PRU00042"/>
    </source>
</evidence>
<dbReference type="RefSeq" id="XP_018003749.1">
    <property type="nucleotide sequence ID" value="XM_018146459.1"/>
</dbReference>
<name>A0A0N1P3D4_9EURO</name>
<dbReference type="GO" id="GO:0008270">
    <property type="term" value="F:zinc ion binding"/>
    <property type="evidence" value="ECO:0007669"/>
    <property type="project" value="UniProtKB-KW"/>
</dbReference>
<dbReference type="EMBL" id="LFJN01000004">
    <property type="protein sequence ID" value="KPI43786.1"/>
    <property type="molecule type" value="Genomic_DNA"/>
</dbReference>
<dbReference type="SMART" id="SM00355">
    <property type="entry name" value="ZnF_C2H2"/>
    <property type="match status" value="3"/>
</dbReference>
<feature type="domain" description="C2H2-type" evidence="9">
    <location>
        <begin position="179"/>
        <end position="206"/>
    </location>
</feature>
<keyword evidence="2" id="KW-0479">Metal-binding</keyword>
<dbReference type="GO" id="GO:0000978">
    <property type="term" value="F:RNA polymerase II cis-regulatory region sequence-specific DNA binding"/>
    <property type="evidence" value="ECO:0007669"/>
    <property type="project" value="TreeGrafter"/>
</dbReference>
<evidence type="ECO:0000256" key="4">
    <source>
        <dbReference type="ARBA" id="ARBA00022771"/>
    </source>
</evidence>
<dbReference type="PROSITE" id="PS00028">
    <property type="entry name" value="ZINC_FINGER_C2H2_1"/>
    <property type="match status" value="1"/>
</dbReference>
<keyword evidence="3" id="KW-0677">Repeat</keyword>
<feature type="compositionally biased region" description="Polar residues" evidence="8">
    <location>
        <begin position="38"/>
        <end position="56"/>
    </location>
</feature>
<evidence type="ECO:0000313" key="10">
    <source>
        <dbReference type="EMBL" id="KPI43786.1"/>
    </source>
</evidence>
<dbReference type="InterPro" id="IPR043359">
    <property type="entry name" value="GLI-like"/>
</dbReference>
<feature type="domain" description="C2H2-type" evidence="9">
    <location>
        <begin position="207"/>
        <end position="237"/>
    </location>
</feature>
<dbReference type="PROSITE" id="PS50157">
    <property type="entry name" value="ZINC_FINGER_C2H2_2"/>
    <property type="match status" value="2"/>
</dbReference>
<protein>
    <submittedName>
        <fullName evidence="10">INO80 complex subunit 1</fullName>
    </submittedName>
</protein>
<dbReference type="InterPro" id="IPR036236">
    <property type="entry name" value="Znf_C2H2_sf"/>
</dbReference>